<proteinExistence type="predicted"/>
<name>A0A445IY95_GLYSO</name>
<gene>
    <name evidence="1" type="ORF">D0Y65_023463</name>
</gene>
<evidence type="ECO:0000313" key="1">
    <source>
        <dbReference type="EMBL" id="RZB91076.1"/>
    </source>
</evidence>
<comment type="caution">
    <text evidence="1">The sequence shown here is derived from an EMBL/GenBank/DDBJ whole genome shotgun (WGS) entry which is preliminary data.</text>
</comment>
<evidence type="ECO:0000313" key="2">
    <source>
        <dbReference type="Proteomes" id="UP000289340"/>
    </source>
</evidence>
<protein>
    <submittedName>
        <fullName evidence="1">Uncharacterized protein</fullName>
    </submittedName>
</protein>
<dbReference type="EMBL" id="QZWG01000009">
    <property type="protein sequence ID" value="RZB91076.1"/>
    <property type="molecule type" value="Genomic_DNA"/>
</dbReference>
<dbReference type="Proteomes" id="UP000289340">
    <property type="component" value="Chromosome 9"/>
</dbReference>
<reference evidence="1 2" key="1">
    <citation type="submission" date="2018-09" db="EMBL/GenBank/DDBJ databases">
        <title>A high-quality reference genome of wild soybean provides a powerful tool to mine soybean genomes.</title>
        <authorList>
            <person name="Xie M."/>
            <person name="Chung C.Y.L."/>
            <person name="Li M.-W."/>
            <person name="Wong F.-L."/>
            <person name="Chan T.-F."/>
            <person name="Lam H.-M."/>
        </authorList>
    </citation>
    <scope>NUCLEOTIDE SEQUENCE [LARGE SCALE GENOMIC DNA]</scope>
    <source>
        <strain evidence="2">cv. W05</strain>
        <tissue evidence="1">Hypocotyl of etiolated seedlings</tissue>
    </source>
</reference>
<sequence>MDLVTLVLPELSPLLKTIVATLLGYERLSMISEVSMKDWLVETFTDEQMFQIWNLHLEASQCCQGATTNWKQKTSVVVGGELIMLGLRYGKNIQFFDLGV</sequence>
<organism evidence="1 2">
    <name type="scientific">Glycine soja</name>
    <name type="common">Wild soybean</name>
    <dbReference type="NCBI Taxonomy" id="3848"/>
    <lineage>
        <taxon>Eukaryota</taxon>
        <taxon>Viridiplantae</taxon>
        <taxon>Streptophyta</taxon>
        <taxon>Embryophyta</taxon>
        <taxon>Tracheophyta</taxon>
        <taxon>Spermatophyta</taxon>
        <taxon>Magnoliopsida</taxon>
        <taxon>eudicotyledons</taxon>
        <taxon>Gunneridae</taxon>
        <taxon>Pentapetalae</taxon>
        <taxon>rosids</taxon>
        <taxon>fabids</taxon>
        <taxon>Fabales</taxon>
        <taxon>Fabaceae</taxon>
        <taxon>Papilionoideae</taxon>
        <taxon>50 kb inversion clade</taxon>
        <taxon>NPAAA clade</taxon>
        <taxon>indigoferoid/millettioid clade</taxon>
        <taxon>Phaseoleae</taxon>
        <taxon>Glycine</taxon>
        <taxon>Glycine subgen. Soja</taxon>
    </lineage>
</organism>
<dbReference type="AlphaFoldDB" id="A0A445IY95"/>
<keyword evidence="2" id="KW-1185">Reference proteome</keyword>
<accession>A0A445IY95</accession>